<accession>A0A1F6E407</accession>
<dbReference type="Proteomes" id="UP000177107">
    <property type="component" value="Unassembled WGS sequence"/>
</dbReference>
<proteinExistence type="predicted"/>
<keyword evidence="1" id="KW-1133">Transmembrane helix</keyword>
<keyword evidence="1" id="KW-0812">Transmembrane</keyword>
<evidence type="ECO:0000313" key="3">
    <source>
        <dbReference type="Proteomes" id="UP000177107"/>
    </source>
</evidence>
<dbReference type="AlphaFoldDB" id="A0A1F6E407"/>
<dbReference type="EMBL" id="MFLM01000009">
    <property type="protein sequence ID" value="OGG68381.1"/>
    <property type="molecule type" value="Genomic_DNA"/>
</dbReference>
<name>A0A1F6E407_9BACT</name>
<organism evidence="2 3">
    <name type="scientific">Candidatus Kaiserbacteria bacterium RIFCSPHIGHO2_02_FULL_56_30</name>
    <dbReference type="NCBI Taxonomy" id="1798499"/>
    <lineage>
        <taxon>Bacteria</taxon>
        <taxon>Candidatus Kaiseribacteriota</taxon>
    </lineage>
</organism>
<sequence>MRWRITFGVFFGIVVIIIGFAFFVPRANRGGEQAPITETATLSPAVSFMTKYAKGVHTIEGFVTAPTPCTEVSADARVASGTPETISVDILMPPDTGICLQVITELPFKVSVKASTDAVIEVFVNGARVSEARSSP</sequence>
<feature type="transmembrane region" description="Helical" evidence="1">
    <location>
        <begin position="6"/>
        <end position="24"/>
    </location>
</feature>
<protein>
    <submittedName>
        <fullName evidence="2">Uncharacterized protein</fullName>
    </submittedName>
</protein>
<evidence type="ECO:0000313" key="2">
    <source>
        <dbReference type="EMBL" id="OGG68381.1"/>
    </source>
</evidence>
<evidence type="ECO:0000256" key="1">
    <source>
        <dbReference type="SAM" id="Phobius"/>
    </source>
</evidence>
<dbReference type="STRING" id="1798499.A3C95_01595"/>
<keyword evidence="1" id="KW-0472">Membrane</keyword>
<comment type="caution">
    <text evidence="2">The sequence shown here is derived from an EMBL/GenBank/DDBJ whole genome shotgun (WGS) entry which is preliminary data.</text>
</comment>
<reference evidence="2 3" key="1">
    <citation type="journal article" date="2016" name="Nat. Commun.">
        <title>Thousands of microbial genomes shed light on interconnected biogeochemical processes in an aquifer system.</title>
        <authorList>
            <person name="Anantharaman K."/>
            <person name="Brown C.T."/>
            <person name="Hug L.A."/>
            <person name="Sharon I."/>
            <person name="Castelle C.J."/>
            <person name="Probst A.J."/>
            <person name="Thomas B.C."/>
            <person name="Singh A."/>
            <person name="Wilkins M.J."/>
            <person name="Karaoz U."/>
            <person name="Brodie E.L."/>
            <person name="Williams K.H."/>
            <person name="Hubbard S.S."/>
            <person name="Banfield J.F."/>
        </authorList>
    </citation>
    <scope>NUCLEOTIDE SEQUENCE [LARGE SCALE GENOMIC DNA]</scope>
</reference>
<gene>
    <name evidence="2" type="ORF">A3C95_01595</name>
</gene>